<dbReference type="AlphaFoldDB" id="A0A3S5B654"/>
<evidence type="ECO:0000313" key="2">
    <source>
        <dbReference type="Proteomes" id="UP000784294"/>
    </source>
</evidence>
<protein>
    <submittedName>
        <fullName evidence="1">Uncharacterized protein</fullName>
    </submittedName>
</protein>
<proteinExistence type="predicted"/>
<sequence>MQVILECPAVAKQLITSWQWREPKRELDSQVPSLIVSHKAEGRHSSGLVELGPKLRWARIVDRRSQNSPKKLWCNYEFTPHMSGRVSFSYSDNFTRTQLSSAKFTK</sequence>
<dbReference type="OrthoDB" id="8680608at2759"/>
<accession>A0A3S5B654</accession>
<gene>
    <name evidence="1" type="ORF">PXEA_LOCUS7681</name>
</gene>
<evidence type="ECO:0000313" key="1">
    <source>
        <dbReference type="EMBL" id="VEL14241.1"/>
    </source>
</evidence>
<comment type="caution">
    <text evidence="1">The sequence shown here is derived from an EMBL/GenBank/DDBJ whole genome shotgun (WGS) entry which is preliminary data.</text>
</comment>
<keyword evidence="2" id="KW-1185">Reference proteome</keyword>
<name>A0A3S5B654_9PLAT</name>
<reference evidence="1" key="1">
    <citation type="submission" date="2018-11" db="EMBL/GenBank/DDBJ databases">
        <authorList>
            <consortium name="Pathogen Informatics"/>
        </authorList>
    </citation>
    <scope>NUCLEOTIDE SEQUENCE</scope>
</reference>
<dbReference type="Proteomes" id="UP000784294">
    <property type="component" value="Unassembled WGS sequence"/>
</dbReference>
<organism evidence="1 2">
    <name type="scientific">Protopolystoma xenopodis</name>
    <dbReference type="NCBI Taxonomy" id="117903"/>
    <lineage>
        <taxon>Eukaryota</taxon>
        <taxon>Metazoa</taxon>
        <taxon>Spiralia</taxon>
        <taxon>Lophotrochozoa</taxon>
        <taxon>Platyhelminthes</taxon>
        <taxon>Monogenea</taxon>
        <taxon>Polyopisthocotylea</taxon>
        <taxon>Polystomatidea</taxon>
        <taxon>Polystomatidae</taxon>
        <taxon>Protopolystoma</taxon>
    </lineage>
</organism>
<dbReference type="EMBL" id="CAAALY010020477">
    <property type="protein sequence ID" value="VEL14241.1"/>
    <property type="molecule type" value="Genomic_DNA"/>
</dbReference>